<feature type="region of interest" description="Disordered" evidence="1">
    <location>
        <begin position="35"/>
        <end position="120"/>
    </location>
</feature>
<keyword evidence="2" id="KW-1133">Transmembrane helix</keyword>
<evidence type="ECO:0000256" key="2">
    <source>
        <dbReference type="SAM" id="Phobius"/>
    </source>
</evidence>
<feature type="transmembrane region" description="Helical" evidence="2">
    <location>
        <begin position="288"/>
        <end position="307"/>
    </location>
</feature>
<proteinExistence type="predicted"/>
<name>A0A851GIE5_9BACT</name>
<sequence>MSTKAKACMKCGSPPMATCFECGRPVTPEAGACEYCGAHNEPGSEDALPNLSTPVDVPPRLPRSKETPSRLSSPVESPSVALPPIATLGEKQAGRSGQSKQQEDNRGASPKPVTHSPPKIEELESEFVDFEEARYKAYCPDCESLFYVKGTTLSKRKKVQCPNHDSVNIGGTHELSKLSLMQADNEVIVYSVIKDFFSYNGRISVTTYWKSILVALVPMLIIGVICSFTLPSLSPLLWFAILSPLWVKRLHDHNFSQEWAIIPGVSAVCMVINSWLLPSMIRGESYPLLSIIALLALIGSLIMGVMISCVPGAKRINRFGQAPNKVKVKWL</sequence>
<protein>
    <submittedName>
        <fullName evidence="3">DUF805 domain-containing protein</fullName>
    </submittedName>
</protein>
<dbReference type="Proteomes" id="UP000557872">
    <property type="component" value="Unassembled WGS sequence"/>
</dbReference>
<accession>A0A851GIE5</accession>
<organism evidence="3 4">
    <name type="scientific">Oceaniferula marina</name>
    <dbReference type="NCBI Taxonomy" id="2748318"/>
    <lineage>
        <taxon>Bacteria</taxon>
        <taxon>Pseudomonadati</taxon>
        <taxon>Verrucomicrobiota</taxon>
        <taxon>Verrucomicrobiia</taxon>
        <taxon>Verrucomicrobiales</taxon>
        <taxon>Verrucomicrobiaceae</taxon>
        <taxon>Oceaniferula</taxon>
    </lineage>
</organism>
<feature type="transmembrane region" description="Helical" evidence="2">
    <location>
        <begin position="212"/>
        <end position="239"/>
    </location>
</feature>
<gene>
    <name evidence="3" type="ORF">HW115_18260</name>
</gene>
<keyword evidence="2" id="KW-0472">Membrane</keyword>
<dbReference type="EMBL" id="JACBAZ010000015">
    <property type="protein sequence ID" value="NWK57568.1"/>
    <property type="molecule type" value="Genomic_DNA"/>
</dbReference>
<keyword evidence="4" id="KW-1185">Reference proteome</keyword>
<keyword evidence="2" id="KW-0812">Transmembrane</keyword>
<reference evidence="3 4" key="1">
    <citation type="submission" date="2020-07" db="EMBL/GenBank/DDBJ databases">
        <title>Roseicoccus Jingziensis gen. nov., sp. nov., isolated from coastal seawater.</title>
        <authorList>
            <person name="Feng X."/>
        </authorList>
    </citation>
    <scope>NUCLEOTIDE SEQUENCE [LARGE SCALE GENOMIC DNA]</scope>
    <source>
        <strain evidence="3 4">N1E253</strain>
    </source>
</reference>
<evidence type="ECO:0000313" key="4">
    <source>
        <dbReference type="Proteomes" id="UP000557872"/>
    </source>
</evidence>
<evidence type="ECO:0000313" key="3">
    <source>
        <dbReference type="EMBL" id="NWK57568.1"/>
    </source>
</evidence>
<dbReference type="GO" id="GO:0016020">
    <property type="term" value="C:membrane"/>
    <property type="evidence" value="ECO:0007669"/>
    <property type="project" value="InterPro"/>
</dbReference>
<comment type="caution">
    <text evidence="3">The sequence shown here is derived from an EMBL/GenBank/DDBJ whole genome shotgun (WGS) entry which is preliminary data.</text>
</comment>
<dbReference type="AlphaFoldDB" id="A0A851GIE5"/>
<dbReference type="Pfam" id="PF05656">
    <property type="entry name" value="DUF805"/>
    <property type="match status" value="1"/>
</dbReference>
<evidence type="ECO:0000256" key="1">
    <source>
        <dbReference type="SAM" id="MobiDB-lite"/>
    </source>
</evidence>
<feature type="transmembrane region" description="Helical" evidence="2">
    <location>
        <begin position="259"/>
        <end position="276"/>
    </location>
</feature>
<dbReference type="InterPro" id="IPR008523">
    <property type="entry name" value="DUF805"/>
</dbReference>